<protein>
    <submittedName>
        <fullName evidence="1">Uncharacterized protein</fullName>
    </submittedName>
</protein>
<proteinExistence type="predicted"/>
<name>A0ABQ9ZCX0_9CRUS</name>
<dbReference type="Proteomes" id="UP001234178">
    <property type="component" value="Unassembled WGS sequence"/>
</dbReference>
<accession>A0ABQ9ZCX0</accession>
<evidence type="ECO:0000313" key="2">
    <source>
        <dbReference type="Proteomes" id="UP001234178"/>
    </source>
</evidence>
<comment type="caution">
    <text evidence="1">The sequence shown here is derived from an EMBL/GenBank/DDBJ whole genome shotgun (WGS) entry which is preliminary data.</text>
</comment>
<keyword evidence="2" id="KW-1185">Reference proteome</keyword>
<evidence type="ECO:0000313" key="1">
    <source>
        <dbReference type="EMBL" id="KAK4010757.1"/>
    </source>
</evidence>
<sequence>MSTYYRHNPEFSIIPSGSSSFALMLWKNHSTNRPSTDTMALCAVASNLTHDWTLYRNKQTRCFAYRVCPAKV</sequence>
<organism evidence="1 2">
    <name type="scientific">Daphnia magna</name>
    <dbReference type="NCBI Taxonomy" id="35525"/>
    <lineage>
        <taxon>Eukaryota</taxon>
        <taxon>Metazoa</taxon>
        <taxon>Ecdysozoa</taxon>
        <taxon>Arthropoda</taxon>
        <taxon>Crustacea</taxon>
        <taxon>Branchiopoda</taxon>
        <taxon>Diplostraca</taxon>
        <taxon>Cladocera</taxon>
        <taxon>Anomopoda</taxon>
        <taxon>Daphniidae</taxon>
        <taxon>Daphnia</taxon>
    </lineage>
</organism>
<dbReference type="EMBL" id="JAOYFB010000003">
    <property type="protein sequence ID" value="KAK4010757.1"/>
    <property type="molecule type" value="Genomic_DNA"/>
</dbReference>
<gene>
    <name evidence="1" type="ORF">OUZ56_019890</name>
</gene>
<reference evidence="1 2" key="1">
    <citation type="journal article" date="2023" name="Nucleic Acids Res.">
        <title>The hologenome of Daphnia magna reveals possible DNA methylation and microbiome-mediated evolution of the host genome.</title>
        <authorList>
            <person name="Chaturvedi A."/>
            <person name="Li X."/>
            <person name="Dhandapani V."/>
            <person name="Marshall H."/>
            <person name="Kissane S."/>
            <person name="Cuenca-Cambronero M."/>
            <person name="Asole G."/>
            <person name="Calvet F."/>
            <person name="Ruiz-Romero M."/>
            <person name="Marangio P."/>
            <person name="Guigo R."/>
            <person name="Rago D."/>
            <person name="Mirbahai L."/>
            <person name="Eastwood N."/>
            <person name="Colbourne J.K."/>
            <person name="Zhou J."/>
            <person name="Mallon E."/>
            <person name="Orsini L."/>
        </authorList>
    </citation>
    <scope>NUCLEOTIDE SEQUENCE [LARGE SCALE GENOMIC DNA]</scope>
    <source>
        <strain evidence="1">LRV0_1</strain>
    </source>
</reference>